<name>A0A4R6ZA02_9GAMM</name>
<reference evidence="2 3" key="1">
    <citation type="submission" date="2019-03" db="EMBL/GenBank/DDBJ databases">
        <title>Genomic Encyclopedia of Type Strains, Phase IV (KMG-IV): sequencing the most valuable type-strain genomes for metagenomic binning, comparative biology and taxonomic classification.</title>
        <authorList>
            <person name="Goeker M."/>
        </authorList>
    </citation>
    <scope>NUCLEOTIDE SEQUENCE [LARGE SCALE GENOMIC DNA]</scope>
    <source>
        <strain evidence="2 3">DSM 21667</strain>
    </source>
</reference>
<keyword evidence="3" id="KW-1185">Reference proteome</keyword>
<dbReference type="AlphaFoldDB" id="A0A4R6ZA02"/>
<gene>
    <name evidence="2" type="ORF">DFR29_101384</name>
</gene>
<sequence>MKKLIGLALAVLLPGLASAQYSNGPFTSVSDLQSYWNVTSTSGARTQIYVNGHKVFDRAGFGPAFVKQYFDCYTGDINAVCTQIYDGYVSLSGAIALFPASVRIDLNGSVYRAASGGDTRSAAISTCSNESSYNGPVNYYKVVGWNNGFIPYSSSCYP</sequence>
<protein>
    <submittedName>
        <fullName evidence="2">Uncharacterized protein</fullName>
    </submittedName>
</protein>
<evidence type="ECO:0000313" key="2">
    <source>
        <dbReference type="EMBL" id="TDR48760.1"/>
    </source>
</evidence>
<dbReference type="Proteomes" id="UP000295293">
    <property type="component" value="Unassembled WGS sequence"/>
</dbReference>
<accession>A0A4R6ZA02</accession>
<proteinExistence type="predicted"/>
<feature type="signal peptide" evidence="1">
    <location>
        <begin position="1"/>
        <end position="19"/>
    </location>
</feature>
<keyword evidence="1" id="KW-0732">Signal</keyword>
<dbReference type="RefSeq" id="WP_133816868.1">
    <property type="nucleotide sequence ID" value="NZ_SNZH01000001.1"/>
</dbReference>
<dbReference type="OrthoDB" id="6070789at2"/>
<feature type="chain" id="PRO_5020734341" evidence="1">
    <location>
        <begin position="20"/>
        <end position="158"/>
    </location>
</feature>
<evidence type="ECO:0000256" key="1">
    <source>
        <dbReference type="SAM" id="SignalP"/>
    </source>
</evidence>
<organism evidence="2 3">
    <name type="scientific">Tahibacter aquaticus</name>
    <dbReference type="NCBI Taxonomy" id="520092"/>
    <lineage>
        <taxon>Bacteria</taxon>
        <taxon>Pseudomonadati</taxon>
        <taxon>Pseudomonadota</taxon>
        <taxon>Gammaproteobacteria</taxon>
        <taxon>Lysobacterales</taxon>
        <taxon>Rhodanobacteraceae</taxon>
        <taxon>Tahibacter</taxon>
    </lineage>
</organism>
<dbReference type="EMBL" id="SNZH01000001">
    <property type="protein sequence ID" value="TDR48760.1"/>
    <property type="molecule type" value="Genomic_DNA"/>
</dbReference>
<comment type="caution">
    <text evidence="2">The sequence shown here is derived from an EMBL/GenBank/DDBJ whole genome shotgun (WGS) entry which is preliminary data.</text>
</comment>
<evidence type="ECO:0000313" key="3">
    <source>
        <dbReference type="Proteomes" id="UP000295293"/>
    </source>
</evidence>